<reference evidence="1" key="1">
    <citation type="journal article" date="2021" name="Sci. Adv.">
        <title>The American lobster genome reveals insights on longevity, neural, and immune adaptations.</title>
        <authorList>
            <person name="Polinski J.M."/>
            <person name="Zimin A.V."/>
            <person name="Clark K.F."/>
            <person name="Kohn A.B."/>
            <person name="Sadowski N."/>
            <person name="Timp W."/>
            <person name="Ptitsyn A."/>
            <person name="Khanna P."/>
            <person name="Romanova D.Y."/>
            <person name="Williams P."/>
            <person name="Greenwood S.J."/>
            <person name="Moroz L.L."/>
            <person name="Walt D.R."/>
            <person name="Bodnar A.G."/>
        </authorList>
    </citation>
    <scope>NUCLEOTIDE SEQUENCE</scope>
    <source>
        <strain evidence="1">GMGI-L3</strain>
    </source>
</reference>
<keyword evidence="2" id="KW-1185">Reference proteome</keyword>
<name>A0A8J5JPP3_HOMAM</name>
<dbReference type="Proteomes" id="UP000747542">
    <property type="component" value="Unassembled WGS sequence"/>
</dbReference>
<accession>A0A8J5JPP3</accession>
<sequence>MVLCFTPHWLRAPWFLANRWSRLTGMRNRSKHHASFSVSQQQSPLVQYFVFDVPTNVFSDHVQHHFGRPCTVSFPPSHSSSLPPQVS</sequence>
<protein>
    <submittedName>
        <fullName evidence="1">Uncharacterized protein</fullName>
    </submittedName>
</protein>
<evidence type="ECO:0000313" key="2">
    <source>
        <dbReference type="Proteomes" id="UP000747542"/>
    </source>
</evidence>
<gene>
    <name evidence="1" type="ORF">Hamer_G017428</name>
</gene>
<evidence type="ECO:0000313" key="1">
    <source>
        <dbReference type="EMBL" id="KAG7159986.1"/>
    </source>
</evidence>
<dbReference type="AlphaFoldDB" id="A0A8J5JPP3"/>
<dbReference type="EMBL" id="JAHLQT010031743">
    <property type="protein sequence ID" value="KAG7159986.1"/>
    <property type="molecule type" value="Genomic_DNA"/>
</dbReference>
<comment type="caution">
    <text evidence="1">The sequence shown here is derived from an EMBL/GenBank/DDBJ whole genome shotgun (WGS) entry which is preliminary data.</text>
</comment>
<proteinExistence type="predicted"/>
<organism evidence="1 2">
    <name type="scientific">Homarus americanus</name>
    <name type="common">American lobster</name>
    <dbReference type="NCBI Taxonomy" id="6706"/>
    <lineage>
        <taxon>Eukaryota</taxon>
        <taxon>Metazoa</taxon>
        <taxon>Ecdysozoa</taxon>
        <taxon>Arthropoda</taxon>
        <taxon>Crustacea</taxon>
        <taxon>Multicrustacea</taxon>
        <taxon>Malacostraca</taxon>
        <taxon>Eumalacostraca</taxon>
        <taxon>Eucarida</taxon>
        <taxon>Decapoda</taxon>
        <taxon>Pleocyemata</taxon>
        <taxon>Astacidea</taxon>
        <taxon>Nephropoidea</taxon>
        <taxon>Nephropidae</taxon>
        <taxon>Homarus</taxon>
    </lineage>
</organism>